<dbReference type="Pfam" id="PF00379">
    <property type="entry name" value="Chitin_bind_4"/>
    <property type="match status" value="1"/>
</dbReference>
<dbReference type="AlphaFoldDB" id="A0A3Q8HNT7"/>
<evidence type="ECO:0000313" key="4">
    <source>
        <dbReference type="EMBL" id="AYA49887.1"/>
    </source>
</evidence>
<name>A0A3Q8HNT7_LEPDE</name>
<dbReference type="OrthoDB" id="6372059at2759"/>
<feature type="chain" id="PRO_5018763344" evidence="3">
    <location>
        <begin position="20"/>
        <end position="139"/>
    </location>
</feature>
<dbReference type="GO" id="GO:0008010">
    <property type="term" value="F:structural constituent of chitin-based larval cuticle"/>
    <property type="evidence" value="ECO:0007669"/>
    <property type="project" value="TreeGrafter"/>
</dbReference>
<feature type="signal peptide" evidence="3">
    <location>
        <begin position="1"/>
        <end position="19"/>
    </location>
</feature>
<reference evidence="4" key="1">
    <citation type="submission" date="2017-11" db="EMBL/GenBank/DDBJ databases">
        <authorList>
            <person name="Wang Y.-W."/>
            <person name="Wan P.-J."/>
            <person name="Li G.-Q."/>
        </authorList>
    </citation>
    <scope>NUCLEOTIDE SEQUENCE</scope>
</reference>
<dbReference type="GO" id="GO:0062129">
    <property type="term" value="C:chitin-based extracellular matrix"/>
    <property type="evidence" value="ECO:0007669"/>
    <property type="project" value="TreeGrafter"/>
</dbReference>
<dbReference type="InterPro" id="IPR031311">
    <property type="entry name" value="CHIT_BIND_RR_consensus"/>
</dbReference>
<dbReference type="PROSITE" id="PS00233">
    <property type="entry name" value="CHIT_BIND_RR_1"/>
    <property type="match status" value="1"/>
</dbReference>
<protein>
    <submittedName>
        <fullName evidence="4">Cuticular protein 44</fullName>
    </submittedName>
</protein>
<accession>A0A3Q8HNT7</accession>
<evidence type="ECO:0000256" key="1">
    <source>
        <dbReference type="ARBA" id="ARBA00022460"/>
    </source>
</evidence>
<proteinExistence type="evidence at transcript level"/>
<evidence type="ECO:0000256" key="3">
    <source>
        <dbReference type="SAM" id="SignalP"/>
    </source>
</evidence>
<dbReference type="PANTHER" id="PTHR10380:SF241">
    <property type="entry name" value="CUTICULAR PROTEIN 47EG-RELATED"/>
    <property type="match status" value="1"/>
</dbReference>
<dbReference type="InterPro" id="IPR050468">
    <property type="entry name" value="Cuticle_Struct_Prot"/>
</dbReference>
<sequence length="139" mass="15325">MEYFNFQIIVAFIISSISCAPTPEVQPTVQPIAILKFENEGVNADGSYQWNYETANGIIAQEKGQVKAGENPEEIELEVSGSYEYTNEDGSKVQISYIANKDGYQPQGDVLPTTPAIPPAIVKALEYNAAHPEEEQQQK</sequence>
<organism evidence="4">
    <name type="scientific">Leptinotarsa decemlineata</name>
    <name type="common">Colorado potato beetle</name>
    <name type="synonym">Doryphora decemlineata</name>
    <dbReference type="NCBI Taxonomy" id="7539"/>
    <lineage>
        <taxon>Eukaryota</taxon>
        <taxon>Metazoa</taxon>
        <taxon>Ecdysozoa</taxon>
        <taxon>Arthropoda</taxon>
        <taxon>Hexapoda</taxon>
        <taxon>Insecta</taxon>
        <taxon>Pterygota</taxon>
        <taxon>Neoptera</taxon>
        <taxon>Endopterygota</taxon>
        <taxon>Coleoptera</taxon>
        <taxon>Polyphaga</taxon>
        <taxon>Cucujiformia</taxon>
        <taxon>Chrysomeloidea</taxon>
        <taxon>Chrysomelidae</taxon>
        <taxon>Chrysomelinae</taxon>
        <taxon>Doryphorini</taxon>
        <taxon>Leptinotarsa</taxon>
    </lineage>
</organism>
<keyword evidence="1 2" id="KW-0193">Cuticle</keyword>
<evidence type="ECO:0000256" key="2">
    <source>
        <dbReference type="PROSITE-ProRule" id="PRU00497"/>
    </source>
</evidence>
<keyword evidence="3" id="KW-0732">Signal</keyword>
<dbReference type="InterPro" id="IPR000618">
    <property type="entry name" value="Insect_cuticle"/>
</dbReference>
<dbReference type="EMBL" id="MG601562">
    <property type="protein sequence ID" value="AYA49887.1"/>
    <property type="molecule type" value="mRNA"/>
</dbReference>
<dbReference type="PROSITE" id="PS51155">
    <property type="entry name" value="CHIT_BIND_RR_2"/>
    <property type="match status" value="1"/>
</dbReference>
<dbReference type="PRINTS" id="PR00947">
    <property type="entry name" value="CUTICLE"/>
</dbReference>
<dbReference type="PANTHER" id="PTHR10380">
    <property type="entry name" value="CUTICLE PROTEIN"/>
    <property type="match status" value="1"/>
</dbReference>